<evidence type="ECO:0000256" key="3">
    <source>
        <dbReference type="ARBA" id="ARBA00006958"/>
    </source>
</evidence>
<feature type="domain" description="DDE Tnp4" evidence="8">
    <location>
        <begin position="75"/>
        <end position="132"/>
    </location>
</feature>
<keyword evidence="6" id="KW-0378">Hydrolase</keyword>
<comment type="caution">
    <text evidence="9">The sequence shown here is derived from an EMBL/GenBank/DDBJ whole genome shotgun (WGS) entry which is preliminary data.</text>
</comment>
<organism evidence="9">
    <name type="scientific">Tanacetum cinerariifolium</name>
    <name type="common">Dalmatian daisy</name>
    <name type="synonym">Chrysanthemum cinerariifolium</name>
    <dbReference type="NCBI Taxonomy" id="118510"/>
    <lineage>
        <taxon>Eukaryota</taxon>
        <taxon>Viridiplantae</taxon>
        <taxon>Streptophyta</taxon>
        <taxon>Embryophyta</taxon>
        <taxon>Tracheophyta</taxon>
        <taxon>Spermatophyta</taxon>
        <taxon>Magnoliopsida</taxon>
        <taxon>eudicotyledons</taxon>
        <taxon>Gunneridae</taxon>
        <taxon>Pentapetalae</taxon>
        <taxon>asterids</taxon>
        <taxon>campanulids</taxon>
        <taxon>Asterales</taxon>
        <taxon>Asteraceae</taxon>
        <taxon>Asteroideae</taxon>
        <taxon>Anthemideae</taxon>
        <taxon>Anthemidinae</taxon>
        <taxon>Tanacetum</taxon>
    </lineage>
</organism>
<dbReference type="GO" id="GO:0004518">
    <property type="term" value="F:nuclease activity"/>
    <property type="evidence" value="ECO:0007669"/>
    <property type="project" value="UniProtKB-KW"/>
</dbReference>
<evidence type="ECO:0000256" key="5">
    <source>
        <dbReference type="ARBA" id="ARBA00022723"/>
    </source>
</evidence>
<evidence type="ECO:0000256" key="7">
    <source>
        <dbReference type="ARBA" id="ARBA00023242"/>
    </source>
</evidence>
<dbReference type="AlphaFoldDB" id="A0A6L2LMP4"/>
<evidence type="ECO:0000256" key="4">
    <source>
        <dbReference type="ARBA" id="ARBA00022722"/>
    </source>
</evidence>
<proteinExistence type="inferred from homology"/>
<protein>
    <submittedName>
        <fullName evidence="9">Protein ALP1-like</fullName>
    </submittedName>
</protein>
<accession>A0A6L2LMP4</accession>
<keyword evidence="4" id="KW-0540">Nuclease</keyword>
<keyword evidence="7" id="KW-0539">Nucleus</keyword>
<evidence type="ECO:0000259" key="8">
    <source>
        <dbReference type="Pfam" id="PF13359"/>
    </source>
</evidence>
<dbReference type="GO" id="GO:0046872">
    <property type="term" value="F:metal ion binding"/>
    <property type="evidence" value="ECO:0007669"/>
    <property type="project" value="UniProtKB-KW"/>
</dbReference>
<dbReference type="EMBL" id="BKCJ010004558">
    <property type="protein sequence ID" value="GEU61762.1"/>
    <property type="molecule type" value="Genomic_DNA"/>
</dbReference>
<sequence length="203" mass="23242">MARSPLVEQRKRRMTAAMTGATETFYILSVMIRWFRLGSLIINHMPESKTLRKKYRMNFGNRHANMWSTGCLGALDGTYIKVRVPSDDRKPYRSQKGEICTNVLGVCTRDLMFTYVSVGWEGSAADSRVLRDAISRPNGLKIPREMTQDPLDNEVPVDHTQDGNEHDDVISSVEVSNEWSDQRDILANAMFNEFNIRRNNLLV</sequence>
<dbReference type="Pfam" id="PF13359">
    <property type="entry name" value="DDE_Tnp_4"/>
    <property type="match status" value="1"/>
</dbReference>
<evidence type="ECO:0000256" key="6">
    <source>
        <dbReference type="ARBA" id="ARBA00022801"/>
    </source>
</evidence>
<name>A0A6L2LMP4_TANCI</name>
<dbReference type="InterPro" id="IPR027806">
    <property type="entry name" value="HARBI1_dom"/>
</dbReference>
<reference evidence="9" key="1">
    <citation type="journal article" date="2019" name="Sci. Rep.">
        <title>Draft genome of Tanacetum cinerariifolium, the natural source of mosquito coil.</title>
        <authorList>
            <person name="Yamashiro T."/>
            <person name="Shiraishi A."/>
            <person name="Satake H."/>
            <person name="Nakayama K."/>
        </authorList>
    </citation>
    <scope>NUCLEOTIDE SEQUENCE</scope>
</reference>
<dbReference type="GO" id="GO:0005634">
    <property type="term" value="C:nucleus"/>
    <property type="evidence" value="ECO:0007669"/>
    <property type="project" value="UniProtKB-SubCell"/>
</dbReference>
<evidence type="ECO:0000313" key="9">
    <source>
        <dbReference type="EMBL" id="GEU61762.1"/>
    </source>
</evidence>
<comment type="subcellular location">
    <subcellularLocation>
        <location evidence="2">Nucleus</location>
    </subcellularLocation>
</comment>
<dbReference type="GO" id="GO:0016787">
    <property type="term" value="F:hydrolase activity"/>
    <property type="evidence" value="ECO:0007669"/>
    <property type="project" value="UniProtKB-KW"/>
</dbReference>
<evidence type="ECO:0000256" key="2">
    <source>
        <dbReference type="ARBA" id="ARBA00004123"/>
    </source>
</evidence>
<comment type="cofactor">
    <cofactor evidence="1">
        <name>a divalent metal cation</name>
        <dbReference type="ChEBI" id="CHEBI:60240"/>
    </cofactor>
</comment>
<evidence type="ECO:0000256" key="1">
    <source>
        <dbReference type="ARBA" id="ARBA00001968"/>
    </source>
</evidence>
<dbReference type="PANTHER" id="PTHR22930">
    <property type="match status" value="1"/>
</dbReference>
<dbReference type="InterPro" id="IPR045249">
    <property type="entry name" value="HARBI1-like"/>
</dbReference>
<keyword evidence="5" id="KW-0479">Metal-binding</keyword>
<comment type="similarity">
    <text evidence="3">Belongs to the HARBI1 family.</text>
</comment>
<dbReference type="PANTHER" id="PTHR22930:SF281">
    <property type="entry name" value="NUCLEASE"/>
    <property type="match status" value="1"/>
</dbReference>
<gene>
    <name evidence="9" type="ORF">Tci_033740</name>
</gene>